<proteinExistence type="predicted"/>
<dbReference type="CDD" id="cd00570">
    <property type="entry name" value="GST_N_family"/>
    <property type="match status" value="1"/>
</dbReference>
<evidence type="ECO:0000313" key="3">
    <source>
        <dbReference type="Proteomes" id="UP000192917"/>
    </source>
</evidence>
<keyword evidence="2" id="KW-0808">Transferase</keyword>
<dbReference type="SFLD" id="SFLDS00019">
    <property type="entry name" value="Glutathione_Transferase_(cytos"/>
    <property type="match status" value="1"/>
</dbReference>
<dbReference type="Pfam" id="PF13410">
    <property type="entry name" value="GST_C_2"/>
    <property type="match status" value="1"/>
</dbReference>
<dbReference type="PANTHER" id="PTHR44051">
    <property type="entry name" value="GLUTATHIONE S-TRANSFERASE-RELATED"/>
    <property type="match status" value="1"/>
</dbReference>
<keyword evidence="3" id="KW-1185">Reference proteome</keyword>
<dbReference type="SUPFAM" id="SSF47616">
    <property type="entry name" value="GST C-terminal domain-like"/>
    <property type="match status" value="1"/>
</dbReference>
<dbReference type="Gene3D" id="1.20.1050.10">
    <property type="match status" value="1"/>
</dbReference>
<dbReference type="GO" id="GO:0016740">
    <property type="term" value="F:transferase activity"/>
    <property type="evidence" value="ECO:0007669"/>
    <property type="project" value="UniProtKB-KW"/>
</dbReference>
<dbReference type="AlphaFoldDB" id="A0A1Y6BFT2"/>
<dbReference type="InterPro" id="IPR040079">
    <property type="entry name" value="Glutathione_S-Trfase"/>
</dbReference>
<feature type="domain" description="GST N-terminal" evidence="1">
    <location>
        <begin position="1"/>
        <end position="78"/>
    </location>
</feature>
<dbReference type="InterPro" id="IPR036282">
    <property type="entry name" value="Glutathione-S-Trfase_C_sf"/>
</dbReference>
<dbReference type="PANTHER" id="PTHR44051:SF8">
    <property type="entry name" value="GLUTATHIONE S-TRANSFERASE GSTA"/>
    <property type="match status" value="1"/>
</dbReference>
<sequence>MHLIGRDLSPFVRRSAVSLELLGFDFERRPLATGPDLEAIKQVNPLGRVPALVLDDGAVILDSAAILDWADQEAGPERALIPPSGPERRQVLHSVCLAVGAAEKAVGSAYERNLKAEGKTDPAWVERLEGQAAGGLAALEQALGEAEWFHGRPTQADITAAIVYDFMGVMTPGIVPEGRYPRLAALTERLNETPAFRSTSLDPFRKK</sequence>
<name>A0A1Y6BFT2_9PROT</name>
<dbReference type="InterPro" id="IPR036249">
    <property type="entry name" value="Thioredoxin-like_sf"/>
</dbReference>
<dbReference type="STRING" id="560819.SAMN05428998_10433"/>
<dbReference type="RefSeq" id="WP_085121744.1">
    <property type="nucleotide sequence ID" value="NZ_FWZX01000004.1"/>
</dbReference>
<reference evidence="2 3" key="1">
    <citation type="submission" date="2017-04" db="EMBL/GenBank/DDBJ databases">
        <authorList>
            <person name="Afonso C.L."/>
            <person name="Miller P.J."/>
            <person name="Scott M.A."/>
            <person name="Spackman E."/>
            <person name="Goraichik I."/>
            <person name="Dimitrov K.M."/>
            <person name="Suarez D.L."/>
            <person name="Swayne D.E."/>
        </authorList>
    </citation>
    <scope>NUCLEOTIDE SEQUENCE [LARGE SCALE GENOMIC DNA]</scope>
    <source>
        <strain evidence="2 3">USBA 355</strain>
    </source>
</reference>
<dbReference type="Proteomes" id="UP000192917">
    <property type="component" value="Unassembled WGS sequence"/>
</dbReference>
<gene>
    <name evidence="2" type="ORF">SAMN05428998_10433</name>
</gene>
<dbReference type="InterPro" id="IPR004045">
    <property type="entry name" value="Glutathione_S-Trfase_N"/>
</dbReference>
<dbReference type="Pfam" id="PF13417">
    <property type="entry name" value="GST_N_3"/>
    <property type="match status" value="1"/>
</dbReference>
<organism evidence="2 3">
    <name type="scientific">Tistlia consotensis USBA 355</name>
    <dbReference type="NCBI Taxonomy" id="560819"/>
    <lineage>
        <taxon>Bacteria</taxon>
        <taxon>Pseudomonadati</taxon>
        <taxon>Pseudomonadota</taxon>
        <taxon>Alphaproteobacteria</taxon>
        <taxon>Rhodospirillales</taxon>
        <taxon>Rhodovibrionaceae</taxon>
        <taxon>Tistlia</taxon>
    </lineage>
</organism>
<accession>A0A1Y6BFT2</accession>
<dbReference type="EMBL" id="FWZX01000004">
    <property type="protein sequence ID" value="SMF07099.1"/>
    <property type="molecule type" value="Genomic_DNA"/>
</dbReference>
<protein>
    <submittedName>
        <fullName evidence="2">Glutathione S-transferase</fullName>
    </submittedName>
</protein>
<dbReference type="Gene3D" id="3.40.30.10">
    <property type="entry name" value="Glutaredoxin"/>
    <property type="match status" value="1"/>
</dbReference>
<evidence type="ECO:0000313" key="2">
    <source>
        <dbReference type="EMBL" id="SMF07099.1"/>
    </source>
</evidence>
<dbReference type="PROSITE" id="PS50404">
    <property type="entry name" value="GST_NTER"/>
    <property type="match status" value="1"/>
</dbReference>
<dbReference type="SUPFAM" id="SSF52833">
    <property type="entry name" value="Thioredoxin-like"/>
    <property type="match status" value="1"/>
</dbReference>
<evidence type="ECO:0000259" key="1">
    <source>
        <dbReference type="PROSITE" id="PS50404"/>
    </source>
</evidence>